<evidence type="ECO:0000259" key="9">
    <source>
        <dbReference type="PROSITE" id="PS50048"/>
    </source>
</evidence>
<dbReference type="eggNOG" id="ENOG502QW6D">
    <property type="taxonomic scope" value="Eukaryota"/>
</dbReference>
<feature type="region of interest" description="Disordered" evidence="8">
    <location>
        <begin position="593"/>
        <end position="613"/>
    </location>
</feature>
<gene>
    <name evidence="10" type="ORF">ANIA_02725</name>
</gene>
<reference evidence="11" key="1">
    <citation type="journal article" date="2005" name="Nature">
        <title>Sequencing of Aspergillus nidulans and comparative analysis with A. fumigatus and A. oryzae.</title>
        <authorList>
            <person name="Galagan J.E."/>
            <person name="Calvo S.E."/>
            <person name="Cuomo C."/>
            <person name="Ma L.J."/>
            <person name="Wortman J.R."/>
            <person name="Batzoglou S."/>
            <person name="Lee S.I."/>
            <person name="Basturkmen M."/>
            <person name="Spevak C.C."/>
            <person name="Clutterbuck J."/>
            <person name="Kapitonov V."/>
            <person name="Jurka J."/>
            <person name="Scazzocchio C."/>
            <person name="Farman M."/>
            <person name="Butler J."/>
            <person name="Purcell S."/>
            <person name="Harris S."/>
            <person name="Braus G.H."/>
            <person name="Draht O."/>
            <person name="Busch S."/>
            <person name="D'Enfert C."/>
            <person name="Bouchier C."/>
            <person name="Goldman G.H."/>
            <person name="Bell-Pedersen D."/>
            <person name="Griffiths-Jones S."/>
            <person name="Doonan J.H."/>
            <person name="Yu J."/>
            <person name="Vienken K."/>
            <person name="Pain A."/>
            <person name="Freitag M."/>
            <person name="Selker E.U."/>
            <person name="Archer D.B."/>
            <person name="Penalva M.A."/>
            <person name="Oakley B.R."/>
            <person name="Momany M."/>
            <person name="Tanaka T."/>
            <person name="Kumagai T."/>
            <person name="Asai K."/>
            <person name="Machida M."/>
            <person name="Nierman W.C."/>
            <person name="Denning D.W."/>
            <person name="Caddick M."/>
            <person name="Hynes M."/>
            <person name="Paoletti M."/>
            <person name="Fischer R."/>
            <person name="Miller B."/>
            <person name="Dyer P."/>
            <person name="Sachs M.S."/>
            <person name="Osmani S.A."/>
            <person name="Birren B.W."/>
        </authorList>
    </citation>
    <scope>NUCLEOTIDE SEQUENCE [LARGE SCALE GENOMIC DNA]</scope>
    <source>
        <strain evidence="11">FGSC A4 / ATCC 38163 / CBS 112.46 / NRRL 194 / M139</strain>
    </source>
</reference>
<dbReference type="VEuPathDB" id="FungiDB:AN2725"/>
<name>C8VK03_EMENI</name>
<dbReference type="PROSITE" id="PS50048">
    <property type="entry name" value="ZN2_CY6_FUNGAL_2"/>
    <property type="match status" value="1"/>
</dbReference>
<keyword evidence="7" id="KW-0539">Nucleus</keyword>
<evidence type="ECO:0000256" key="8">
    <source>
        <dbReference type="SAM" id="MobiDB-lite"/>
    </source>
</evidence>
<dbReference type="Proteomes" id="UP000000560">
    <property type="component" value="Chromosome VI"/>
</dbReference>
<dbReference type="PANTHER" id="PTHR31845">
    <property type="entry name" value="FINGER DOMAIN PROTEIN, PUTATIVE-RELATED"/>
    <property type="match status" value="1"/>
</dbReference>
<dbReference type="CDD" id="cd00067">
    <property type="entry name" value="GAL4"/>
    <property type="match status" value="1"/>
</dbReference>
<feature type="domain" description="Zn(2)-C6 fungal-type" evidence="9">
    <location>
        <begin position="19"/>
        <end position="51"/>
    </location>
</feature>
<dbReference type="InterPro" id="IPR007219">
    <property type="entry name" value="XnlR_reg_dom"/>
</dbReference>
<dbReference type="KEGG" id="ani:ANIA_02725"/>
<keyword evidence="6" id="KW-0804">Transcription</keyword>
<keyword evidence="3" id="KW-0862">Zinc</keyword>
<sequence length="676" mass="75323">MDTSSPTQQIPPVSKRATACVECQKHKVRCVLLGRKPPCQRCSGKHLSCVFKKGPTYPLPSSENRRLLNALLDDLGVLHGAVNELRAAGDLPDLPALRSIAVLSELRGGDRTVREGDMMPVDISTELIDKHPEAPSRDETTATQPPIQSLYQITRLRSLRSQGLATAADNTATATRSQTDLISRKVINVDDAEMLVNRYLRKTDHYLYGIASEYKTLQEMRQASPLLLTAVLTVEALQSADSEQLFRLCYAEFRTLVADFLFSHTVTLEDLRGLCIACFWLSDISWSISSLAIRRAVEMELHKSFTAAVDSLKSQQALEQLDERSKRLVDSVRIWYLLYICDQHLAILYGRPYIMREDEGIQNWPLYLTVNRQPTDIRILSQVALLQILRSVSETFGQDSKRRVPILLKPQLDAFNQQIDQWVNHWLGLSQDHPTIGAYPSKAIMLHHRFSKLLVSSHVFRGLGRDPVQDPLPAEFQPLALVAINSAKSVLDLTVNDPDIVAAFAHIPHYYHTMIAFACSFLLKTATIYGKHISIDSGAVINSIAPVISLCLGVKCTAYHLAHWIGRGLQALLNKYIKSLPMETAPGHAAEVSFHMQQQQPQQQHSTPSSSSNVNMAFGNSSGVWETGAVSPYGDHILSSTLFETPLQPSQDSISEFQWDPSMSFASLEHMGLGLL</sequence>
<dbReference type="SMART" id="SM00906">
    <property type="entry name" value="Fungal_trans"/>
    <property type="match status" value="1"/>
</dbReference>
<dbReference type="InParanoid" id="C8VK03"/>
<evidence type="ECO:0000256" key="1">
    <source>
        <dbReference type="ARBA" id="ARBA00004123"/>
    </source>
</evidence>
<evidence type="ECO:0000313" key="10">
    <source>
        <dbReference type="EMBL" id="CBF84142.1"/>
    </source>
</evidence>
<dbReference type="InterPro" id="IPR036864">
    <property type="entry name" value="Zn2-C6_fun-type_DNA-bd_sf"/>
</dbReference>
<protein>
    <submittedName>
        <fullName evidence="10">Zn(II)2Cys6 transcription factor (Eurofung)</fullName>
    </submittedName>
</protein>
<dbReference type="OrthoDB" id="1925334at2759"/>
<dbReference type="InterPro" id="IPR001138">
    <property type="entry name" value="Zn2Cys6_DnaBD"/>
</dbReference>
<keyword evidence="11" id="KW-1185">Reference proteome</keyword>
<keyword evidence="2" id="KW-0479">Metal-binding</keyword>
<dbReference type="SMART" id="SM00066">
    <property type="entry name" value="GAL4"/>
    <property type="match status" value="1"/>
</dbReference>
<comment type="subcellular location">
    <subcellularLocation>
        <location evidence="1">Nucleus</location>
    </subcellularLocation>
</comment>
<proteinExistence type="predicted"/>
<dbReference type="GeneID" id="2873883"/>
<dbReference type="CDD" id="cd12148">
    <property type="entry name" value="fungal_TF_MHR"/>
    <property type="match status" value="1"/>
</dbReference>
<keyword evidence="4" id="KW-0805">Transcription regulation</keyword>
<evidence type="ECO:0000256" key="6">
    <source>
        <dbReference type="ARBA" id="ARBA00023163"/>
    </source>
</evidence>
<organism evidence="10 11">
    <name type="scientific">Emericella nidulans (strain FGSC A4 / ATCC 38163 / CBS 112.46 / NRRL 194 / M139)</name>
    <name type="common">Aspergillus nidulans</name>
    <dbReference type="NCBI Taxonomy" id="227321"/>
    <lineage>
        <taxon>Eukaryota</taxon>
        <taxon>Fungi</taxon>
        <taxon>Dikarya</taxon>
        <taxon>Ascomycota</taxon>
        <taxon>Pezizomycotina</taxon>
        <taxon>Eurotiomycetes</taxon>
        <taxon>Eurotiomycetidae</taxon>
        <taxon>Eurotiales</taxon>
        <taxon>Aspergillaceae</taxon>
        <taxon>Aspergillus</taxon>
        <taxon>Aspergillus subgen. Nidulantes</taxon>
    </lineage>
</organism>
<evidence type="ECO:0000256" key="5">
    <source>
        <dbReference type="ARBA" id="ARBA00023125"/>
    </source>
</evidence>
<dbReference type="SUPFAM" id="SSF57701">
    <property type="entry name" value="Zn2/Cys6 DNA-binding domain"/>
    <property type="match status" value="1"/>
</dbReference>
<evidence type="ECO:0000256" key="4">
    <source>
        <dbReference type="ARBA" id="ARBA00023015"/>
    </source>
</evidence>
<dbReference type="InterPro" id="IPR051089">
    <property type="entry name" value="prtT"/>
</dbReference>
<dbReference type="GO" id="GO:0008270">
    <property type="term" value="F:zinc ion binding"/>
    <property type="evidence" value="ECO:0007669"/>
    <property type="project" value="InterPro"/>
</dbReference>
<dbReference type="Gene3D" id="4.10.240.10">
    <property type="entry name" value="Zn(2)-C6 fungal-type DNA-binding domain"/>
    <property type="match status" value="1"/>
</dbReference>
<accession>C8VK03</accession>
<evidence type="ECO:0000313" key="11">
    <source>
        <dbReference type="Proteomes" id="UP000000560"/>
    </source>
</evidence>
<reference evidence="11" key="2">
    <citation type="journal article" date="2009" name="Fungal Genet. Biol.">
        <title>The 2008 update of the Aspergillus nidulans genome annotation: a community effort.</title>
        <authorList>
            <person name="Wortman J.R."/>
            <person name="Gilsenan J.M."/>
            <person name="Joardar V."/>
            <person name="Deegan J."/>
            <person name="Clutterbuck J."/>
            <person name="Andersen M.R."/>
            <person name="Archer D."/>
            <person name="Bencina M."/>
            <person name="Braus G."/>
            <person name="Coutinho P."/>
            <person name="von Dohren H."/>
            <person name="Doonan J."/>
            <person name="Driessen A.J."/>
            <person name="Durek P."/>
            <person name="Espeso E."/>
            <person name="Fekete E."/>
            <person name="Flipphi M."/>
            <person name="Estrada C.G."/>
            <person name="Geysens S."/>
            <person name="Goldman G."/>
            <person name="de Groot P.W."/>
            <person name="Hansen K."/>
            <person name="Harris S.D."/>
            <person name="Heinekamp T."/>
            <person name="Helmstaedt K."/>
            <person name="Henrissat B."/>
            <person name="Hofmann G."/>
            <person name="Homan T."/>
            <person name="Horio T."/>
            <person name="Horiuchi H."/>
            <person name="James S."/>
            <person name="Jones M."/>
            <person name="Karaffa L."/>
            <person name="Karanyi Z."/>
            <person name="Kato M."/>
            <person name="Keller N."/>
            <person name="Kelly D.E."/>
            <person name="Kiel J.A."/>
            <person name="Kim J.M."/>
            <person name="van der Klei I.J."/>
            <person name="Klis F.M."/>
            <person name="Kovalchuk A."/>
            <person name="Krasevec N."/>
            <person name="Kubicek C.P."/>
            <person name="Liu B."/>
            <person name="Maccabe A."/>
            <person name="Meyer V."/>
            <person name="Mirabito P."/>
            <person name="Miskei M."/>
            <person name="Mos M."/>
            <person name="Mullins J."/>
            <person name="Nelson D.R."/>
            <person name="Nielsen J."/>
            <person name="Oakley B.R."/>
            <person name="Osmani S.A."/>
            <person name="Pakula T."/>
            <person name="Paszewski A."/>
            <person name="Paulsen I."/>
            <person name="Pilsyk S."/>
            <person name="Pocsi I."/>
            <person name="Punt P.J."/>
            <person name="Ram A.F."/>
            <person name="Ren Q."/>
            <person name="Robellet X."/>
            <person name="Robson G."/>
            <person name="Seiboth B."/>
            <person name="van Solingen P."/>
            <person name="Specht T."/>
            <person name="Sun J."/>
            <person name="Taheri-Talesh N."/>
            <person name="Takeshita N."/>
            <person name="Ussery D."/>
            <person name="vanKuyk P.A."/>
            <person name="Visser H."/>
            <person name="van de Vondervoort P.J."/>
            <person name="de Vries R.P."/>
            <person name="Walton J."/>
            <person name="Xiang X."/>
            <person name="Xiong Y."/>
            <person name="Zeng A.P."/>
            <person name="Brandt B.W."/>
            <person name="Cornell M.J."/>
            <person name="van den Hondel C.A."/>
            <person name="Visser J."/>
            <person name="Oliver S.G."/>
            <person name="Turner G."/>
        </authorList>
    </citation>
    <scope>GENOME REANNOTATION</scope>
    <source>
        <strain evidence="11">FGSC A4 / ATCC 38163 / CBS 112.46 / NRRL 194 / M139</strain>
    </source>
</reference>
<dbReference type="GO" id="GO:0005634">
    <property type="term" value="C:nucleus"/>
    <property type="evidence" value="ECO:0007669"/>
    <property type="project" value="UniProtKB-SubCell"/>
</dbReference>
<dbReference type="GO" id="GO:0003677">
    <property type="term" value="F:DNA binding"/>
    <property type="evidence" value="ECO:0007669"/>
    <property type="project" value="UniProtKB-KW"/>
</dbReference>
<evidence type="ECO:0000256" key="7">
    <source>
        <dbReference type="ARBA" id="ARBA00023242"/>
    </source>
</evidence>
<dbReference type="RefSeq" id="XP_050468561.1">
    <property type="nucleotide sequence ID" value="XM_050612666.1"/>
</dbReference>
<keyword evidence="5" id="KW-0238">DNA-binding</keyword>
<evidence type="ECO:0000256" key="2">
    <source>
        <dbReference type="ARBA" id="ARBA00022723"/>
    </source>
</evidence>
<dbReference type="GO" id="GO:0000981">
    <property type="term" value="F:DNA-binding transcription factor activity, RNA polymerase II-specific"/>
    <property type="evidence" value="ECO:0007669"/>
    <property type="project" value="InterPro"/>
</dbReference>
<evidence type="ECO:0000256" key="3">
    <source>
        <dbReference type="ARBA" id="ARBA00022833"/>
    </source>
</evidence>
<dbReference type="PANTHER" id="PTHR31845:SF17">
    <property type="entry name" value="ZN(II)2CYS6 TRANSCRIPTION FACTOR (EUROFUNG)"/>
    <property type="match status" value="1"/>
</dbReference>
<dbReference type="OMA" id="YINWKNH"/>
<dbReference type="GO" id="GO:0006351">
    <property type="term" value="P:DNA-templated transcription"/>
    <property type="evidence" value="ECO:0007669"/>
    <property type="project" value="InterPro"/>
</dbReference>
<feature type="compositionally biased region" description="Low complexity" evidence="8">
    <location>
        <begin position="597"/>
        <end position="612"/>
    </location>
</feature>
<dbReference type="HOGENOM" id="CLU_011003_2_1_1"/>
<dbReference type="AlphaFoldDB" id="C8VK03"/>
<dbReference type="EMBL" id="BN001306">
    <property type="protein sequence ID" value="CBF84142.1"/>
    <property type="molecule type" value="Genomic_DNA"/>
</dbReference>
<dbReference type="Pfam" id="PF00172">
    <property type="entry name" value="Zn_clus"/>
    <property type="match status" value="1"/>
</dbReference>